<dbReference type="PROSITE" id="PS50920">
    <property type="entry name" value="SOLCAR"/>
    <property type="match status" value="2"/>
</dbReference>
<evidence type="ECO:0000256" key="8">
    <source>
        <dbReference type="ARBA" id="ARBA00023136"/>
    </source>
</evidence>
<dbReference type="Pfam" id="PF00153">
    <property type="entry name" value="Mito_carr"/>
    <property type="match status" value="2"/>
</dbReference>
<evidence type="ECO:0000256" key="4">
    <source>
        <dbReference type="ARBA" id="ARBA00022737"/>
    </source>
</evidence>
<accession>A0AAV4DDU7</accession>
<evidence type="ECO:0000256" key="7">
    <source>
        <dbReference type="ARBA" id="ARBA00023128"/>
    </source>
</evidence>
<proteinExistence type="inferred from homology"/>
<gene>
    <name evidence="11" type="ORF">PoB_006862500</name>
</gene>
<dbReference type="InterPro" id="IPR018108">
    <property type="entry name" value="MCP_transmembrane"/>
</dbReference>
<evidence type="ECO:0000256" key="2">
    <source>
        <dbReference type="ARBA" id="ARBA00006375"/>
    </source>
</evidence>
<protein>
    <submittedName>
        <fullName evidence="11">Mitochondrial carrier homolog 2-like</fullName>
    </submittedName>
</protein>
<dbReference type="PANTHER" id="PTHR10780">
    <property type="entry name" value="MITOCHONDRIAL CARRIER HOMOLOG"/>
    <property type="match status" value="1"/>
</dbReference>
<dbReference type="InterPro" id="IPR023395">
    <property type="entry name" value="MCP_dom_sf"/>
</dbReference>
<comment type="similarity">
    <text evidence="2 10">Belongs to the mitochondrial carrier (TC 2.A.29) family.</text>
</comment>
<reference evidence="11 12" key="1">
    <citation type="journal article" date="2021" name="Elife">
        <title>Chloroplast acquisition without the gene transfer in kleptoplastic sea slugs, Plakobranchus ocellatus.</title>
        <authorList>
            <person name="Maeda T."/>
            <person name="Takahashi S."/>
            <person name="Yoshida T."/>
            <person name="Shimamura S."/>
            <person name="Takaki Y."/>
            <person name="Nagai Y."/>
            <person name="Toyoda A."/>
            <person name="Suzuki Y."/>
            <person name="Arimoto A."/>
            <person name="Ishii H."/>
            <person name="Satoh N."/>
            <person name="Nishiyama T."/>
            <person name="Hasebe M."/>
            <person name="Maruyama T."/>
            <person name="Minagawa J."/>
            <person name="Obokata J."/>
            <person name="Shigenobu S."/>
        </authorList>
    </citation>
    <scope>NUCLEOTIDE SEQUENCE [LARGE SCALE GENOMIC DNA]</scope>
</reference>
<keyword evidence="8 9" id="KW-0472">Membrane</keyword>
<sequence>MSALAFAQYGSGAVITALLHPFGYAKVLMQVGYEPLPPVPSTTFFFRREVLVYPNIFKYMGHIRAEDGLSGLYRGVVPRVLAGTFGSLVQFNIQGKIKKVDSKSPKKQEKRGDDDEDFVPWLEKFAQETAEDTLSRCCGVIASHPFHVIMIRSMVQFIGKETRYSSVWSSTKEIYEQEGILGFFSGLIPRLIGEVLTIWFTSFLARAINKYLVQEKDLKSYTGAACGVSP</sequence>
<keyword evidence="4" id="KW-0677">Repeat</keyword>
<comment type="subcellular location">
    <subcellularLocation>
        <location evidence="1">Mitochondrion outer membrane</location>
        <topology evidence="1">Multi-pass membrane protein</topology>
    </subcellularLocation>
</comment>
<keyword evidence="7" id="KW-0496">Mitochondrion</keyword>
<feature type="repeat" description="Solcar" evidence="9">
    <location>
        <begin position="123"/>
        <end position="211"/>
    </location>
</feature>
<dbReference type="EMBL" id="BLXT01007756">
    <property type="protein sequence ID" value="GFO42120.1"/>
    <property type="molecule type" value="Genomic_DNA"/>
</dbReference>
<evidence type="ECO:0000256" key="9">
    <source>
        <dbReference type="PROSITE-ProRule" id="PRU00282"/>
    </source>
</evidence>
<feature type="repeat" description="Solcar" evidence="9">
    <location>
        <begin position="4"/>
        <end position="100"/>
    </location>
</feature>
<keyword evidence="6" id="KW-1133">Transmembrane helix</keyword>
<evidence type="ECO:0000256" key="1">
    <source>
        <dbReference type="ARBA" id="ARBA00004374"/>
    </source>
</evidence>
<evidence type="ECO:0000256" key="3">
    <source>
        <dbReference type="ARBA" id="ARBA00022692"/>
    </source>
</evidence>
<dbReference type="Proteomes" id="UP000735302">
    <property type="component" value="Unassembled WGS sequence"/>
</dbReference>
<evidence type="ECO:0000256" key="5">
    <source>
        <dbReference type="ARBA" id="ARBA00022787"/>
    </source>
</evidence>
<dbReference type="SUPFAM" id="SSF103506">
    <property type="entry name" value="Mitochondrial carrier"/>
    <property type="match status" value="1"/>
</dbReference>
<keyword evidence="12" id="KW-1185">Reference proteome</keyword>
<evidence type="ECO:0000256" key="10">
    <source>
        <dbReference type="RuleBase" id="RU000488"/>
    </source>
</evidence>
<name>A0AAV4DDU7_9GAST</name>
<dbReference type="Gene3D" id="1.50.40.10">
    <property type="entry name" value="Mitochondrial carrier domain"/>
    <property type="match status" value="1"/>
</dbReference>
<keyword evidence="3 9" id="KW-0812">Transmembrane</keyword>
<evidence type="ECO:0000256" key="6">
    <source>
        <dbReference type="ARBA" id="ARBA00022989"/>
    </source>
</evidence>
<comment type="caution">
    <text evidence="11">The sequence shown here is derived from an EMBL/GenBank/DDBJ whole genome shotgun (WGS) entry which is preliminary data.</text>
</comment>
<dbReference type="AlphaFoldDB" id="A0AAV4DDU7"/>
<dbReference type="GO" id="GO:0005741">
    <property type="term" value="C:mitochondrial outer membrane"/>
    <property type="evidence" value="ECO:0007669"/>
    <property type="project" value="UniProtKB-SubCell"/>
</dbReference>
<evidence type="ECO:0000313" key="12">
    <source>
        <dbReference type="Proteomes" id="UP000735302"/>
    </source>
</evidence>
<organism evidence="11 12">
    <name type="scientific">Plakobranchus ocellatus</name>
    <dbReference type="NCBI Taxonomy" id="259542"/>
    <lineage>
        <taxon>Eukaryota</taxon>
        <taxon>Metazoa</taxon>
        <taxon>Spiralia</taxon>
        <taxon>Lophotrochozoa</taxon>
        <taxon>Mollusca</taxon>
        <taxon>Gastropoda</taxon>
        <taxon>Heterobranchia</taxon>
        <taxon>Euthyneura</taxon>
        <taxon>Panpulmonata</taxon>
        <taxon>Sacoglossa</taxon>
        <taxon>Placobranchoidea</taxon>
        <taxon>Plakobranchidae</taxon>
        <taxon>Plakobranchus</taxon>
    </lineage>
</organism>
<keyword evidence="5" id="KW-1000">Mitochondrion outer membrane</keyword>
<keyword evidence="10" id="KW-0813">Transport</keyword>
<dbReference type="PANTHER" id="PTHR10780:SF18">
    <property type="entry name" value="LD43650P"/>
    <property type="match status" value="1"/>
</dbReference>
<evidence type="ECO:0000313" key="11">
    <source>
        <dbReference type="EMBL" id="GFO42120.1"/>
    </source>
</evidence>